<dbReference type="Proteomes" id="UP000006514">
    <property type="component" value="Unassembled WGS sequence"/>
</dbReference>
<evidence type="ECO:0000256" key="1">
    <source>
        <dbReference type="SAM" id="MobiDB-lite"/>
    </source>
</evidence>
<name>J0WIV9_AURST</name>
<proteinExistence type="predicted"/>
<evidence type="ECO:0000313" key="3">
    <source>
        <dbReference type="Proteomes" id="UP000006514"/>
    </source>
</evidence>
<dbReference type="InParanoid" id="J0WIV9"/>
<accession>J0WIV9</accession>
<dbReference type="EMBL" id="JH689201">
    <property type="protein sequence ID" value="EJD32223.1"/>
    <property type="molecule type" value="Genomic_DNA"/>
</dbReference>
<dbReference type="KEGG" id="adl:AURDEDRAFT_178743"/>
<feature type="compositionally biased region" description="Low complexity" evidence="1">
    <location>
        <begin position="440"/>
        <end position="452"/>
    </location>
</feature>
<feature type="compositionally biased region" description="Basic and acidic residues" evidence="1">
    <location>
        <begin position="261"/>
        <end position="271"/>
    </location>
</feature>
<reference evidence="3" key="1">
    <citation type="journal article" date="2012" name="Science">
        <title>The Paleozoic origin of enzymatic lignin decomposition reconstructed from 31 fungal genomes.</title>
        <authorList>
            <person name="Floudas D."/>
            <person name="Binder M."/>
            <person name="Riley R."/>
            <person name="Barry K."/>
            <person name="Blanchette R.A."/>
            <person name="Henrissat B."/>
            <person name="Martinez A.T."/>
            <person name="Otillar R."/>
            <person name="Spatafora J.W."/>
            <person name="Yadav J.S."/>
            <person name="Aerts A."/>
            <person name="Benoit I."/>
            <person name="Boyd A."/>
            <person name="Carlson A."/>
            <person name="Copeland A."/>
            <person name="Coutinho P.M."/>
            <person name="de Vries R.P."/>
            <person name="Ferreira P."/>
            <person name="Findley K."/>
            <person name="Foster B."/>
            <person name="Gaskell J."/>
            <person name="Glotzer D."/>
            <person name="Gorecki P."/>
            <person name="Heitman J."/>
            <person name="Hesse C."/>
            <person name="Hori C."/>
            <person name="Igarashi K."/>
            <person name="Jurgens J.A."/>
            <person name="Kallen N."/>
            <person name="Kersten P."/>
            <person name="Kohler A."/>
            <person name="Kuees U."/>
            <person name="Kumar T.K.A."/>
            <person name="Kuo A."/>
            <person name="LaButti K."/>
            <person name="Larrondo L.F."/>
            <person name="Lindquist E."/>
            <person name="Ling A."/>
            <person name="Lombard V."/>
            <person name="Lucas S."/>
            <person name="Lundell T."/>
            <person name="Martin R."/>
            <person name="McLaughlin D.J."/>
            <person name="Morgenstern I."/>
            <person name="Morin E."/>
            <person name="Murat C."/>
            <person name="Nagy L.G."/>
            <person name="Nolan M."/>
            <person name="Ohm R.A."/>
            <person name="Patyshakuliyeva A."/>
            <person name="Rokas A."/>
            <person name="Ruiz-Duenas F.J."/>
            <person name="Sabat G."/>
            <person name="Salamov A."/>
            <person name="Samejima M."/>
            <person name="Schmutz J."/>
            <person name="Slot J.C."/>
            <person name="St John F."/>
            <person name="Stenlid J."/>
            <person name="Sun H."/>
            <person name="Sun S."/>
            <person name="Syed K."/>
            <person name="Tsang A."/>
            <person name="Wiebenga A."/>
            <person name="Young D."/>
            <person name="Pisabarro A."/>
            <person name="Eastwood D.C."/>
            <person name="Martin F."/>
            <person name="Cullen D."/>
            <person name="Grigoriev I.V."/>
            <person name="Hibbett D.S."/>
        </authorList>
    </citation>
    <scope>NUCLEOTIDE SEQUENCE [LARGE SCALE GENOMIC DNA]</scope>
    <source>
        <strain evidence="3">TFB10046</strain>
    </source>
</reference>
<dbReference type="AlphaFoldDB" id="J0WIV9"/>
<feature type="compositionally biased region" description="Low complexity" evidence="1">
    <location>
        <begin position="410"/>
        <end position="424"/>
    </location>
</feature>
<feature type="compositionally biased region" description="Pro residues" evidence="1">
    <location>
        <begin position="179"/>
        <end position="191"/>
    </location>
</feature>
<organism evidence="2 3">
    <name type="scientific">Auricularia subglabra (strain TFB-10046 / SS5)</name>
    <name type="common">White-rot fungus</name>
    <name type="synonym">Auricularia delicata (strain TFB10046)</name>
    <dbReference type="NCBI Taxonomy" id="717982"/>
    <lineage>
        <taxon>Eukaryota</taxon>
        <taxon>Fungi</taxon>
        <taxon>Dikarya</taxon>
        <taxon>Basidiomycota</taxon>
        <taxon>Agaricomycotina</taxon>
        <taxon>Agaricomycetes</taxon>
        <taxon>Auriculariales</taxon>
        <taxon>Auriculariaceae</taxon>
        <taxon>Auricularia</taxon>
    </lineage>
</organism>
<feature type="compositionally biased region" description="Pro residues" evidence="1">
    <location>
        <begin position="425"/>
        <end position="439"/>
    </location>
</feature>
<keyword evidence="3" id="KW-1185">Reference proteome</keyword>
<evidence type="ECO:0000313" key="2">
    <source>
        <dbReference type="EMBL" id="EJD32223.1"/>
    </source>
</evidence>
<protein>
    <submittedName>
        <fullName evidence="2">Uncharacterized protein</fullName>
    </submittedName>
</protein>
<feature type="region of interest" description="Disordered" evidence="1">
    <location>
        <begin position="392"/>
        <end position="473"/>
    </location>
</feature>
<feature type="region of interest" description="Disordered" evidence="1">
    <location>
        <begin position="144"/>
        <end position="194"/>
    </location>
</feature>
<gene>
    <name evidence="2" type="ORF">AURDEDRAFT_178743</name>
</gene>
<sequence length="654" mass="73695">MDRLFLALDYAINFEKATQRRRTPRPFSLVDKVDKDLVKMMGIWTILREAILNALNRKSIKDMPGLTGVEWRRLMKVSIADSSTRELGKMIGLGRFLDIETADDTMEGVEDQRVSGADLGEDDGELNDELFKIPEEILQVEENAMDVESREETPGASSVPRATSPTEVPMETGDEPALAPAPSPTPTPDPPGTWIRRMVETVDANGEIHTSVRAFFQPDEQEPIVQTRNDEEYPYVVEGTCDALLPPEDKKAKTHQPRRRMREDQRHEAQPNDWYDSRAKLEYWYEAQGGLLVELYKTHEDFDEITNSLECWFDFEKRRKLYFRRHLIWENIGGAKPSGECMLDPVAFDWFRKGLSGSEMIFGKSQRIWPSMTAQEASGGAAAAASRAAAKVYRTTASRPTPTPTPTPASTPASTPTPASTLPSTPTPTSTPAPTPPSTPTCSPASTPSRSPTPTPRRELPPAPTNIEWLPPNHGLELGRLAYRMASSQMTFDGHPLKPFNEDWLTDSWRSYIAWELLELDFRNGLYAVDYAIRREHPNTPLAMIDGSRRRAQLHACWGGSNIKPDESRPSPYSLREPSPALLSALEAMFQFMVVWPRAVDNLVRPADGWNLENVDKFASMVFGFYAQSYFDYLHCYAPMPHVRPPLPWDTPVQ</sequence>
<feature type="region of interest" description="Disordered" evidence="1">
    <location>
        <begin position="246"/>
        <end position="271"/>
    </location>
</feature>